<reference evidence="2" key="1">
    <citation type="submission" date="2024-07" db="EMBL/GenBank/DDBJ databases">
        <title>Complete genome sequence of Verrucomicrobiaceae bacterium NT6N.</title>
        <authorList>
            <person name="Huang C."/>
            <person name="Takami H."/>
            <person name="Hamasaki K."/>
        </authorList>
    </citation>
    <scope>NUCLEOTIDE SEQUENCE</scope>
    <source>
        <strain evidence="2">NT6N</strain>
    </source>
</reference>
<evidence type="ECO:0000259" key="1">
    <source>
        <dbReference type="Pfam" id="PF04536"/>
    </source>
</evidence>
<dbReference type="KEGG" id="osu:NT6N_08610"/>
<dbReference type="AlphaFoldDB" id="A0AAT9FIN5"/>
<sequence>MPESRTKRKRYPARIFYRAMVVCPSCLQRFKEQAEQCPRCGFDAHATVRQFPYTPPVLDRFMDHANVTDEAIRADVIAASDQLVRRFPQLGMYFCMVNLEDDVNLPEFGFWMMNACRLQHGQTEEERAWSILLLVDVRRGLVAVTPGYAIEAFMEDSGWEKLLTDIAPQLQTGDYREALLGYINGAEELLWQASDKVRNTIKLK</sequence>
<organism evidence="2">
    <name type="scientific">Oceaniferula spumae</name>
    <dbReference type="NCBI Taxonomy" id="2979115"/>
    <lineage>
        <taxon>Bacteria</taxon>
        <taxon>Pseudomonadati</taxon>
        <taxon>Verrucomicrobiota</taxon>
        <taxon>Verrucomicrobiia</taxon>
        <taxon>Verrucomicrobiales</taxon>
        <taxon>Verrucomicrobiaceae</taxon>
        <taxon>Oceaniferula</taxon>
    </lineage>
</organism>
<protein>
    <recommendedName>
        <fullName evidence="1">TPM domain-containing protein</fullName>
    </recommendedName>
</protein>
<dbReference type="Gene3D" id="3.10.310.50">
    <property type="match status" value="1"/>
</dbReference>
<evidence type="ECO:0000313" key="2">
    <source>
        <dbReference type="EMBL" id="BDS05821.1"/>
    </source>
</evidence>
<feature type="domain" description="TPM" evidence="1">
    <location>
        <begin position="121"/>
        <end position="187"/>
    </location>
</feature>
<name>A0AAT9FIN5_9BACT</name>
<proteinExistence type="predicted"/>
<dbReference type="Pfam" id="PF04536">
    <property type="entry name" value="TPM_phosphatase"/>
    <property type="match status" value="1"/>
</dbReference>
<gene>
    <name evidence="2" type="ORF">NT6N_08610</name>
</gene>
<dbReference type="InterPro" id="IPR007621">
    <property type="entry name" value="TPM_dom"/>
</dbReference>
<dbReference type="EMBL" id="AP026866">
    <property type="protein sequence ID" value="BDS05821.1"/>
    <property type="molecule type" value="Genomic_DNA"/>
</dbReference>
<accession>A0AAT9FIN5</accession>